<dbReference type="SUPFAM" id="SSF49401">
    <property type="entry name" value="Bacterial adhesins"/>
    <property type="match status" value="1"/>
</dbReference>
<dbReference type="InterPro" id="IPR008966">
    <property type="entry name" value="Adhesion_dom_sf"/>
</dbReference>
<dbReference type="AlphaFoldDB" id="A0A484WRF2"/>
<accession>A0A484WRF2</accession>
<organism evidence="1 2">
    <name type="scientific">Enterobacter cancerogenus</name>
    <dbReference type="NCBI Taxonomy" id="69218"/>
    <lineage>
        <taxon>Bacteria</taxon>
        <taxon>Pseudomonadati</taxon>
        <taxon>Pseudomonadota</taxon>
        <taxon>Gammaproteobacteria</taxon>
        <taxon>Enterobacterales</taxon>
        <taxon>Enterobacteriaceae</taxon>
        <taxon>Enterobacter</taxon>
        <taxon>Enterobacter cloacae complex</taxon>
    </lineage>
</organism>
<proteinExistence type="predicted"/>
<reference evidence="1 2" key="1">
    <citation type="submission" date="2019-03" db="EMBL/GenBank/DDBJ databases">
        <authorList>
            <consortium name="Pathogen Informatics"/>
        </authorList>
    </citation>
    <scope>NUCLEOTIDE SEQUENCE [LARGE SCALE GENOMIC DNA]</scope>
    <source>
        <strain evidence="1 2">NCTC12126</strain>
    </source>
</reference>
<gene>
    <name evidence="1" type="ORF">NCTC12126_00696</name>
</gene>
<protein>
    <submittedName>
        <fullName evidence="1">Fimbrial protein domain-containing protein</fullName>
    </submittedName>
</protein>
<evidence type="ECO:0000313" key="1">
    <source>
        <dbReference type="EMBL" id="VFS14141.1"/>
    </source>
</evidence>
<name>A0A484WRF2_9ENTR</name>
<sequence length="57" mass="6227">MCCLTVLFLTAQRMSRTTLEGTTASVFNYTANVIQVGDTVPTAGHYSASATFEVMYR</sequence>
<evidence type="ECO:0000313" key="2">
    <source>
        <dbReference type="Proteomes" id="UP000351155"/>
    </source>
</evidence>
<dbReference type="EMBL" id="CAADIW010000004">
    <property type="protein sequence ID" value="VFS14141.1"/>
    <property type="molecule type" value="Genomic_DNA"/>
</dbReference>
<dbReference type="Proteomes" id="UP000351155">
    <property type="component" value="Unassembled WGS sequence"/>
</dbReference>